<accession>A0ABQ9F5Y7</accession>
<evidence type="ECO:0000256" key="2">
    <source>
        <dbReference type="ARBA" id="ARBA00022723"/>
    </source>
</evidence>
<proteinExistence type="predicted"/>
<evidence type="ECO:0000313" key="10">
    <source>
        <dbReference type="EMBL" id="KAJ8311687.1"/>
    </source>
</evidence>
<evidence type="ECO:0000256" key="8">
    <source>
        <dbReference type="SAM" id="MobiDB-lite"/>
    </source>
</evidence>
<dbReference type="PANTHER" id="PTHR24390">
    <property type="entry name" value="ZINC FINGER PROTEIN"/>
    <property type="match status" value="1"/>
</dbReference>
<evidence type="ECO:0000256" key="6">
    <source>
        <dbReference type="ARBA" id="ARBA00023242"/>
    </source>
</evidence>
<feature type="region of interest" description="Disordered" evidence="8">
    <location>
        <begin position="408"/>
        <end position="482"/>
    </location>
</feature>
<keyword evidence="3" id="KW-0677">Repeat</keyword>
<comment type="subcellular location">
    <subcellularLocation>
        <location evidence="1">Nucleus</location>
    </subcellularLocation>
</comment>
<keyword evidence="11" id="KW-1185">Reference proteome</keyword>
<feature type="domain" description="C2H2-type" evidence="9">
    <location>
        <begin position="319"/>
        <end position="346"/>
    </location>
</feature>
<feature type="domain" description="C2H2-type" evidence="9">
    <location>
        <begin position="364"/>
        <end position="391"/>
    </location>
</feature>
<evidence type="ECO:0000256" key="5">
    <source>
        <dbReference type="ARBA" id="ARBA00022833"/>
    </source>
</evidence>
<evidence type="ECO:0000256" key="3">
    <source>
        <dbReference type="ARBA" id="ARBA00022737"/>
    </source>
</evidence>
<dbReference type="EMBL" id="JARBDR010000496">
    <property type="protein sequence ID" value="KAJ8311687.1"/>
    <property type="molecule type" value="Genomic_DNA"/>
</dbReference>
<dbReference type="PANTHER" id="PTHR24390:SF256">
    <property type="entry name" value="ZINC FINGER PROTEIN 711"/>
    <property type="match status" value="1"/>
</dbReference>
<dbReference type="InterPro" id="IPR036236">
    <property type="entry name" value="Znf_C2H2_sf"/>
</dbReference>
<sequence length="482" mass="55147">MEASSYVISKTMETNAMSTTLKNSVQEICTKLSTLGEETFFLSVNLKDYSSTCFGSAVGKEFFMTRLDVIAQFYDYCKVHCSQNETVNTVTKNTVEEGNPEISYQEEIILETGDDPVTVTNNNAQSNYLEEIVKDVCNEVENQQIEEKAKYAKMITTKKPTPVKKGQKKNSLDFNPDEKLICILCGKKFVGADSLKSHMAVHTGGRGYRCKVCDKGFESNANLRQHERIHLPTKPYSCHICDKKFTRKWILQAHVNFHLGNRPYECDVCHKGFITRSSLNLHRSFHGSNKYKCDICGKEFTRPNSLKIHTNLHTGKDLFDCLVCGKKFGKRSHVTRHMKVHSADKPERKKIERKPRTPKEKKIIKCEICDKEFPRTYHLNRHLKSHEKKAANQMENDKEKMLVSGLSLTRKSQTESGKGDNCDHLQKNGEMDDDESVQSTPVRSRRLKGLRQKPFEIREHDTEEEGMENSENVPGKSKEGKT</sequence>
<gene>
    <name evidence="10" type="ORF">KUTeg_011042</name>
</gene>
<protein>
    <recommendedName>
        <fullName evidence="9">C2H2-type domain-containing protein</fullName>
    </recommendedName>
</protein>
<feature type="region of interest" description="Disordered" evidence="8">
    <location>
        <begin position="339"/>
        <end position="358"/>
    </location>
</feature>
<dbReference type="Gene3D" id="3.30.160.60">
    <property type="entry name" value="Classic Zinc Finger"/>
    <property type="match status" value="7"/>
</dbReference>
<evidence type="ECO:0000256" key="7">
    <source>
        <dbReference type="PROSITE-ProRule" id="PRU00042"/>
    </source>
</evidence>
<keyword evidence="5" id="KW-0862">Zinc</keyword>
<reference evidence="10 11" key="1">
    <citation type="submission" date="2022-12" db="EMBL/GenBank/DDBJ databases">
        <title>Chromosome-level genome of Tegillarca granosa.</title>
        <authorList>
            <person name="Kim J."/>
        </authorList>
    </citation>
    <scope>NUCLEOTIDE SEQUENCE [LARGE SCALE GENOMIC DNA]</scope>
    <source>
        <strain evidence="10">Teg-2019</strain>
        <tissue evidence="10">Adductor muscle</tissue>
    </source>
</reference>
<feature type="domain" description="C2H2-type" evidence="9">
    <location>
        <begin position="264"/>
        <end position="291"/>
    </location>
</feature>
<feature type="compositionally biased region" description="Basic and acidic residues" evidence="8">
    <location>
        <begin position="417"/>
        <end position="430"/>
    </location>
</feature>
<evidence type="ECO:0000256" key="1">
    <source>
        <dbReference type="ARBA" id="ARBA00004123"/>
    </source>
</evidence>
<name>A0ABQ9F5Y7_TEGGR</name>
<dbReference type="PROSITE" id="PS50157">
    <property type="entry name" value="ZINC_FINGER_C2H2_2"/>
    <property type="match status" value="7"/>
</dbReference>
<feature type="domain" description="C2H2-type" evidence="9">
    <location>
        <begin position="208"/>
        <end position="235"/>
    </location>
</feature>
<feature type="domain" description="C2H2-type" evidence="9">
    <location>
        <begin position="291"/>
        <end position="318"/>
    </location>
</feature>
<evidence type="ECO:0000259" key="9">
    <source>
        <dbReference type="PROSITE" id="PS50157"/>
    </source>
</evidence>
<keyword evidence="2" id="KW-0479">Metal-binding</keyword>
<dbReference type="Proteomes" id="UP001217089">
    <property type="component" value="Unassembled WGS sequence"/>
</dbReference>
<dbReference type="SMART" id="SM00355">
    <property type="entry name" value="ZnF_C2H2"/>
    <property type="match status" value="7"/>
</dbReference>
<feature type="domain" description="C2H2-type" evidence="9">
    <location>
        <begin position="180"/>
        <end position="207"/>
    </location>
</feature>
<keyword evidence="4 7" id="KW-0863">Zinc-finger</keyword>
<comment type="caution">
    <text evidence="10">The sequence shown here is derived from an EMBL/GenBank/DDBJ whole genome shotgun (WGS) entry which is preliminary data.</text>
</comment>
<evidence type="ECO:0000256" key="4">
    <source>
        <dbReference type="ARBA" id="ARBA00022771"/>
    </source>
</evidence>
<organism evidence="10 11">
    <name type="scientific">Tegillarca granosa</name>
    <name type="common">Malaysian cockle</name>
    <name type="synonym">Anadara granosa</name>
    <dbReference type="NCBI Taxonomy" id="220873"/>
    <lineage>
        <taxon>Eukaryota</taxon>
        <taxon>Metazoa</taxon>
        <taxon>Spiralia</taxon>
        <taxon>Lophotrochozoa</taxon>
        <taxon>Mollusca</taxon>
        <taxon>Bivalvia</taxon>
        <taxon>Autobranchia</taxon>
        <taxon>Pteriomorphia</taxon>
        <taxon>Arcoida</taxon>
        <taxon>Arcoidea</taxon>
        <taxon>Arcidae</taxon>
        <taxon>Tegillarca</taxon>
    </lineage>
</organism>
<feature type="domain" description="C2H2-type" evidence="9">
    <location>
        <begin position="236"/>
        <end position="263"/>
    </location>
</feature>
<keyword evidence="6" id="KW-0539">Nucleus</keyword>
<evidence type="ECO:0000313" key="11">
    <source>
        <dbReference type="Proteomes" id="UP001217089"/>
    </source>
</evidence>
<feature type="compositionally biased region" description="Basic and acidic residues" evidence="8">
    <location>
        <begin position="341"/>
        <end position="358"/>
    </location>
</feature>
<dbReference type="InterPro" id="IPR013087">
    <property type="entry name" value="Znf_C2H2_type"/>
</dbReference>
<dbReference type="PROSITE" id="PS00028">
    <property type="entry name" value="ZINC_FINGER_C2H2_1"/>
    <property type="match status" value="7"/>
</dbReference>
<dbReference type="SUPFAM" id="SSF57667">
    <property type="entry name" value="beta-beta-alpha zinc fingers"/>
    <property type="match status" value="4"/>
</dbReference>
<dbReference type="Pfam" id="PF00096">
    <property type="entry name" value="zf-C2H2"/>
    <property type="match status" value="6"/>
</dbReference>